<dbReference type="Pfam" id="PF13672">
    <property type="entry name" value="PP2C_2"/>
    <property type="match status" value="1"/>
</dbReference>
<dbReference type="AlphaFoldDB" id="A0A2A5B716"/>
<dbReference type="PROSITE" id="PS51746">
    <property type="entry name" value="PPM_2"/>
    <property type="match status" value="1"/>
</dbReference>
<organism evidence="3 4">
    <name type="scientific">SAR86 cluster bacterium</name>
    <dbReference type="NCBI Taxonomy" id="2030880"/>
    <lineage>
        <taxon>Bacteria</taxon>
        <taxon>Pseudomonadati</taxon>
        <taxon>Pseudomonadota</taxon>
        <taxon>Gammaproteobacteria</taxon>
        <taxon>SAR86 cluster</taxon>
    </lineage>
</organism>
<feature type="domain" description="PPM-type phosphatase" evidence="2">
    <location>
        <begin position="7"/>
        <end position="255"/>
    </location>
</feature>
<accession>A0A2A5B716</accession>
<dbReference type="EMBL" id="NVVJ01000009">
    <property type="protein sequence ID" value="PCJ26898.1"/>
    <property type="molecule type" value="Genomic_DNA"/>
</dbReference>
<evidence type="ECO:0000259" key="2">
    <source>
        <dbReference type="PROSITE" id="PS51746"/>
    </source>
</evidence>
<dbReference type="InterPro" id="IPR036457">
    <property type="entry name" value="PPM-type-like_dom_sf"/>
</dbReference>
<dbReference type="SMART" id="SM00332">
    <property type="entry name" value="PP2Cc"/>
    <property type="match status" value="1"/>
</dbReference>
<dbReference type="SMART" id="SM00331">
    <property type="entry name" value="PP2C_SIG"/>
    <property type="match status" value="1"/>
</dbReference>
<name>A0A2A5B716_9GAMM</name>
<sequence>MSRPSERFGALQSQGSRDYQEDEFGILDDRDLSRVDSEHTLLVVADGMGGHQAGATASKIVTETFIDAYHNCSGTIPSRLLEGLQQANSHLEESTKENSELQGMGTTIVAATVTNDGLHWISVGDSPLWIYQSGELKRVNADHSMAPVFADMVASGRMTKTEAATNPQRNALRSALMGDELGLVDASLEPLPLYSGDLLILASDGVMTLSQSQITSVLELSSKENNEVLVGKLMNAVLAQEKSNQDNTTILAYSIEVKTNDQDTVIPARSSQGNLEIQ</sequence>
<dbReference type="Proteomes" id="UP000218327">
    <property type="component" value="Unassembled WGS sequence"/>
</dbReference>
<protein>
    <recommendedName>
        <fullName evidence="2">PPM-type phosphatase domain-containing protein</fullName>
    </recommendedName>
</protein>
<evidence type="ECO:0000256" key="1">
    <source>
        <dbReference type="SAM" id="MobiDB-lite"/>
    </source>
</evidence>
<evidence type="ECO:0000313" key="4">
    <source>
        <dbReference type="Proteomes" id="UP000218327"/>
    </source>
</evidence>
<reference evidence="4" key="1">
    <citation type="submission" date="2017-08" db="EMBL/GenBank/DDBJ databases">
        <title>A dynamic microbial community with high functional redundancy inhabits the cold, oxic subseafloor aquifer.</title>
        <authorList>
            <person name="Tully B.J."/>
            <person name="Wheat C.G."/>
            <person name="Glazer B.T."/>
            <person name="Huber J.A."/>
        </authorList>
    </citation>
    <scope>NUCLEOTIDE SEQUENCE [LARGE SCALE GENOMIC DNA]</scope>
</reference>
<comment type="caution">
    <text evidence="3">The sequence shown here is derived from an EMBL/GenBank/DDBJ whole genome shotgun (WGS) entry which is preliminary data.</text>
</comment>
<feature type="region of interest" description="Disordered" evidence="1">
    <location>
        <begin position="1"/>
        <end position="22"/>
    </location>
</feature>
<dbReference type="SUPFAM" id="SSF81606">
    <property type="entry name" value="PP2C-like"/>
    <property type="match status" value="1"/>
</dbReference>
<evidence type="ECO:0000313" key="3">
    <source>
        <dbReference type="EMBL" id="PCJ26898.1"/>
    </source>
</evidence>
<gene>
    <name evidence="3" type="ORF">COA96_04520</name>
</gene>
<dbReference type="InterPro" id="IPR001932">
    <property type="entry name" value="PPM-type_phosphatase-like_dom"/>
</dbReference>
<dbReference type="CDD" id="cd00143">
    <property type="entry name" value="PP2Cc"/>
    <property type="match status" value="1"/>
</dbReference>
<dbReference type="Gene3D" id="3.60.40.10">
    <property type="entry name" value="PPM-type phosphatase domain"/>
    <property type="match status" value="1"/>
</dbReference>
<proteinExistence type="predicted"/>